<evidence type="ECO:0000256" key="1">
    <source>
        <dbReference type="SAM" id="MobiDB-lite"/>
    </source>
</evidence>
<name>A0ABC9G0R4_9POAL</name>
<sequence length="394" mass="42335">MSGVSRQFLNLIVDHGFPGVRSLCRIDLTLHQLFHPTASPHPPNGAGSGATTAAGLTMDSLPLPNPSFTFRSSAPDDDHGKIDCFPLADCAVISADHLGHAFRLDARTLLAGTLPSLHKPKSTPLSLFVPNAGADTDFTRNRNPLGSSLFVMEKFPKPELSCGGAPHNSDQFEAFVFHKVRLSDYIKAWHCHLLPPPPFVREPEHWRGGAGGKPPEIGSYGVVGGGSHVCISVEGVGTYCLETASHTWSEVGKWALPFIGKVEYVPELKLLFGFSGDARRLAAADLSAMDSQPQLVGAWEELCLPEQWKECRDPQFVNLGSGRFCIARFFPTAAADDLADGSSSCKDFAVLTGVEVVPQQVRDNNGNGDNGKAELGMVPHKSRRVSGASIEALF</sequence>
<reference evidence="2" key="1">
    <citation type="submission" date="2024-10" db="EMBL/GenBank/DDBJ databases">
        <authorList>
            <person name="Ryan C."/>
        </authorList>
    </citation>
    <scope>NUCLEOTIDE SEQUENCE [LARGE SCALE GENOMIC DNA]</scope>
</reference>
<dbReference type="PANTHER" id="PTHR33085:SF145">
    <property type="entry name" value="OS05G0302200 PROTEIN"/>
    <property type="match status" value="1"/>
</dbReference>
<dbReference type="InterPro" id="IPR012871">
    <property type="entry name" value="DUF1668_ORYSA"/>
</dbReference>
<feature type="region of interest" description="Disordered" evidence="1">
    <location>
        <begin position="36"/>
        <end position="56"/>
    </location>
</feature>
<dbReference type="Pfam" id="PF07893">
    <property type="entry name" value="DUF1668"/>
    <property type="match status" value="1"/>
</dbReference>
<evidence type="ECO:0000313" key="3">
    <source>
        <dbReference type="Proteomes" id="UP001497457"/>
    </source>
</evidence>
<evidence type="ECO:0000313" key="2">
    <source>
        <dbReference type="EMBL" id="CAL5085607.1"/>
    </source>
</evidence>
<dbReference type="Proteomes" id="UP001497457">
    <property type="component" value="Chromosome 8b"/>
</dbReference>
<keyword evidence="3" id="KW-1185">Reference proteome</keyword>
<organism evidence="2 3">
    <name type="scientific">Urochloa decumbens</name>
    <dbReference type="NCBI Taxonomy" id="240449"/>
    <lineage>
        <taxon>Eukaryota</taxon>
        <taxon>Viridiplantae</taxon>
        <taxon>Streptophyta</taxon>
        <taxon>Embryophyta</taxon>
        <taxon>Tracheophyta</taxon>
        <taxon>Spermatophyta</taxon>
        <taxon>Magnoliopsida</taxon>
        <taxon>Liliopsida</taxon>
        <taxon>Poales</taxon>
        <taxon>Poaceae</taxon>
        <taxon>PACMAD clade</taxon>
        <taxon>Panicoideae</taxon>
        <taxon>Panicodae</taxon>
        <taxon>Paniceae</taxon>
        <taxon>Melinidinae</taxon>
        <taxon>Urochloa</taxon>
    </lineage>
</organism>
<dbReference type="AlphaFoldDB" id="A0ABC9G0R4"/>
<accession>A0ABC9G0R4</accession>
<protein>
    <submittedName>
        <fullName evidence="2">Uncharacterized protein</fullName>
    </submittedName>
</protein>
<dbReference type="EMBL" id="OZ075118">
    <property type="protein sequence ID" value="CAL5085607.1"/>
    <property type="molecule type" value="Genomic_DNA"/>
</dbReference>
<dbReference type="PANTHER" id="PTHR33085">
    <property type="entry name" value="OS12G0113100 PROTEIN-RELATED"/>
    <property type="match status" value="1"/>
</dbReference>
<proteinExistence type="predicted"/>
<gene>
    <name evidence="2" type="ORF">URODEC1_LOCUS111145</name>
</gene>